<reference evidence="4 5" key="1">
    <citation type="submission" date="2022-11" db="EMBL/GenBank/DDBJ databases">
        <title>Whole genome sequence of Eschrichtius robustus ER-17-0199.</title>
        <authorList>
            <person name="Bruniche-Olsen A."/>
            <person name="Black A.N."/>
            <person name="Fields C.J."/>
            <person name="Walden K."/>
            <person name="Dewoody J.A."/>
        </authorList>
    </citation>
    <scope>NUCLEOTIDE SEQUENCE [LARGE SCALE GENOMIC DNA]</scope>
    <source>
        <strain evidence="4">ER-17-0199</strain>
        <tissue evidence="4">Blubber</tissue>
    </source>
</reference>
<sequence length="135" mass="14775">MTEYKLVVGARGAGKSALTIQLIQNHFVDEYHPTLETQDLARSYGIPYVETSAKKCQGVEDAFSKLVRKSRQHKASKLSRPARPRGRPGLPELQVPALLTEAQATGMEEAQAGKMQGRKCCRRSPASPGRWTGGP</sequence>
<dbReference type="InterPro" id="IPR027417">
    <property type="entry name" value="P-loop_NTPase"/>
</dbReference>
<evidence type="ECO:0000256" key="2">
    <source>
        <dbReference type="ARBA" id="ARBA00023134"/>
    </source>
</evidence>
<evidence type="ECO:0000313" key="5">
    <source>
        <dbReference type="Proteomes" id="UP001159641"/>
    </source>
</evidence>
<evidence type="ECO:0000256" key="1">
    <source>
        <dbReference type="ARBA" id="ARBA00022741"/>
    </source>
</evidence>
<dbReference type="InterPro" id="IPR001806">
    <property type="entry name" value="Small_GTPase"/>
</dbReference>
<dbReference type="AlphaFoldDB" id="A0AB34GBA8"/>
<comment type="caution">
    <text evidence="4">The sequence shown here is derived from an EMBL/GenBank/DDBJ whole genome shotgun (WGS) entry which is preliminary data.</text>
</comment>
<feature type="region of interest" description="Disordered" evidence="3">
    <location>
        <begin position="67"/>
        <end position="135"/>
    </location>
</feature>
<dbReference type="SUPFAM" id="SSF52540">
    <property type="entry name" value="P-loop containing nucleoside triphosphate hydrolases"/>
    <property type="match status" value="1"/>
</dbReference>
<dbReference type="GO" id="GO:0005525">
    <property type="term" value="F:GTP binding"/>
    <property type="evidence" value="ECO:0007669"/>
    <property type="project" value="UniProtKB-KW"/>
</dbReference>
<feature type="compositionally biased region" description="Basic residues" evidence="3">
    <location>
        <begin position="67"/>
        <end position="86"/>
    </location>
</feature>
<dbReference type="Pfam" id="PF00071">
    <property type="entry name" value="Ras"/>
    <property type="match status" value="1"/>
</dbReference>
<dbReference type="InterPro" id="IPR020849">
    <property type="entry name" value="Small_GTPase_Ras-type"/>
</dbReference>
<keyword evidence="1" id="KW-0547">Nucleotide-binding</keyword>
<evidence type="ECO:0000313" key="4">
    <source>
        <dbReference type="EMBL" id="KAJ8775890.1"/>
    </source>
</evidence>
<accession>A0AB34GBA8</accession>
<dbReference type="PANTHER" id="PTHR24070">
    <property type="entry name" value="RAS, DI-RAS, AND RHEB FAMILY MEMBERS OF SMALL GTPASE SUPERFAMILY"/>
    <property type="match status" value="1"/>
</dbReference>
<dbReference type="GO" id="GO:0016020">
    <property type="term" value="C:membrane"/>
    <property type="evidence" value="ECO:0007669"/>
    <property type="project" value="InterPro"/>
</dbReference>
<dbReference type="SMART" id="SM00173">
    <property type="entry name" value="RAS"/>
    <property type="match status" value="1"/>
</dbReference>
<evidence type="ECO:0000256" key="3">
    <source>
        <dbReference type="SAM" id="MobiDB-lite"/>
    </source>
</evidence>
<dbReference type="GO" id="GO:0007165">
    <property type="term" value="P:signal transduction"/>
    <property type="evidence" value="ECO:0007669"/>
    <property type="project" value="InterPro"/>
</dbReference>
<organism evidence="4 5">
    <name type="scientific">Eschrichtius robustus</name>
    <name type="common">California gray whale</name>
    <name type="synonym">Eschrichtius gibbosus</name>
    <dbReference type="NCBI Taxonomy" id="9764"/>
    <lineage>
        <taxon>Eukaryota</taxon>
        <taxon>Metazoa</taxon>
        <taxon>Chordata</taxon>
        <taxon>Craniata</taxon>
        <taxon>Vertebrata</taxon>
        <taxon>Euteleostomi</taxon>
        <taxon>Mammalia</taxon>
        <taxon>Eutheria</taxon>
        <taxon>Laurasiatheria</taxon>
        <taxon>Artiodactyla</taxon>
        <taxon>Whippomorpha</taxon>
        <taxon>Cetacea</taxon>
        <taxon>Mysticeti</taxon>
        <taxon>Eschrichtiidae</taxon>
        <taxon>Eschrichtius</taxon>
    </lineage>
</organism>
<dbReference type="GO" id="GO:0003924">
    <property type="term" value="F:GTPase activity"/>
    <property type="evidence" value="ECO:0007669"/>
    <property type="project" value="InterPro"/>
</dbReference>
<dbReference type="Gene3D" id="3.40.50.300">
    <property type="entry name" value="P-loop containing nucleotide triphosphate hydrolases"/>
    <property type="match status" value="2"/>
</dbReference>
<keyword evidence="2" id="KW-0342">GTP-binding</keyword>
<keyword evidence="5" id="KW-1185">Reference proteome</keyword>
<protein>
    <submittedName>
        <fullName evidence="4">Uncharacterized protein</fullName>
    </submittedName>
</protein>
<proteinExistence type="predicted"/>
<name>A0AB34GBA8_ESCRO</name>
<dbReference type="EMBL" id="JAIQCJ010002561">
    <property type="protein sequence ID" value="KAJ8775890.1"/>
    <property type="molecule type" value="Genomic_DNA"/>
</dbReference>
<dbReference type="Proteomes" id="UP001159641">
    <property type="component" value="Unassembled WGS sequence"/>
</dbReference>
<gene>
    <name evidence="4" type="ORF">J1605_001245</name>
</gene>